<feature type="domain" description="DUF559" evidence="1">
    <location>
        <begin position="3"/>
        <end position="105"/>
    </location>
</feature>
<dbReference type="InterPro" id="IPR047216">
    <property type="entry name" value="Endonuclease_DUF559_bact"/>
</dbReference>
<comment type="caution">
    <text evidence="2">The sequence shown here is derived from an EMBL/GenBank/DDBJ whole genome shotgun (WGS) entry which is preliminary data.</text>
</comment>
<keyword evidence="2" id="KW-0540">Nuclease</keyword>
<dbReference type="AlphaFoldDB" id="A0A7W5ZVT4"/>
<dbReference type="Proteomes" id="UP000562395">
    <property type="component" value="Unassembled WGS sequence"/>
</dbReference>
<evidence type="ECO:0000313" key="3">
    <source>
        <dbReference type="Proteomes" id="UP000562395"/>
    </source>
</evidence>
<dbReference type="RefSeq" id="WP_183612583.1">
    <property type="nucleotide sequence ID" value="NZ_JACICY010000003.1"/>
</dbReference>
<dbReference type="PANTHER" id="PTHR38590">
    <property type="entry name" value="BLL0828 PROTEIN"/>
    <property type="match status" value="1"/>
</dbReference>
<organism evidence="2 3">
    <name type="scientific">Novosphingobium hassiacum</name>
    <dbReference type="NCBI Taxonomy" id="173676"/>
    <lineage>
        <taxon>Bacteria</taxon>
        <taxon>Pseudomonadati</taxon>
        <taxon>Pseudomonadota</taxon>
        <taxon>Alphaproteobacteria</taxon>
        <taxon>Sphingomonadales</taxon>
        <taxon>Sphingomonadaceae</taxon>
        <taxon>Novosphingobium</taxon>
    </lineage>
</organism>
<dbReference type="PANTHER" id="PTHR38590:SF1">
    <property type="entry name" value="BLL0828 PROTEIN"/>
    <property type="match status" value="1"/>
</dbReference>
<dbReference type="InterPro" id="IPR011335">
    <property type="entry name" value="Restrct_endonuc-II-like"/>
</dbReference>
<sequence length="130" mass="15128">MLTRAKNMRREPTEPERRMWMALRDSRLGGHKFRRQTVIEHRIADFFCPAKGLIVEIDGETHDRERDQIRDASLERRTGFHTVRFTNHEIMTNLEGVQTALLLALQAQADRWARAGTTTPQPPPLKRRGS</sequence>
<dbReference type="SUPFAM" id="SSF52980">
    <property type="entry name" value="Restriction endonuclease-like"/>
    <property type="match status" value="1"/>
</dbReference>
<proteinExistence type="predicted"/>
<gene>
    <name evidence="2" type="ORF">GGQ88_001573</name>
</gene>
<dbReference type="Pfam" id="PF04480">
    <property type="entry name" value="DUF559"/>
    <property type="match status" value="1"/>
</dbReference>
<reference evidence="2 3" key="1">
    <citation type="submission" date="2020-08" db="EMBL/GenBank/DDBJ databases">
        <title>Genomic Encyclopedia of Type Strains, Phase IV (KMG-IV): sequencing the most valuable type-strain genomes for metagenomic binning, comparative biology and taxonomic classification.</title>
        <authorList>
            <person name="Goeker M."/>
        </authorList>
    </citation>
    <scope>NUCLEOTIDE SEQUENCE [LARGE SCALE GENOMIC DNA]</scope>
    <source>
        <strain evidence="2 3">DSM 14552</strain>
    </source>
</reference>
<dbReference type="EMBL" id="JACICY010000003">
    <property type="protein sequence ID" value="MBB3860307.1"/>
    <property type="molecule type" value="Genomic_DNA"/>
</dbReference>
<dbReference type="CDD" id="cd01038">
    <property type="entry name" value="Endonuclease_DUF559"/>
    <property type="match status" value="1"/>
</dbReference>
<keyword evidence="3" id="KW-1185">Reference proteome</keyword>
<evidence type="ECO:0000313" key="2">
    <source>
        <dbReference type="EMBL" id="MBB3860307.1"/>
    </source>
</evidence>
<keyword evidence="2" id="KW-0255">Endonuclease</keyword>
<protein>
    <submittedName>
        <fullName evidence="2">Very-short-patch-repair endonuclease</fullName>
    </submittedName>
</protein>
<dbReference type="InterPro" id="IPR007569">
    <property type="entry name" value="DUF559"/>
</dbReference>
<dbReference type="GO" id="GO:0004519">
    <property type="term" value="F:endonuclease activity"/>
    <property type="evidence" value="ECO:0007669"/>
    <property type="project" value="UniProtKB-KW"/>
</dbReference>
<accession>A0A7W5ZVT4</accession>
<dbReference type="Gene3D" id="3.40.960.10">
    <property type="entry name" value="VSR Endonuclease"/>
    <property type="match status" value="1"/>
</dbReference>
<name>A0A7W5ZVT4_9SPHN</name>
<keyword evidence="2" id="KW-0378">Hydrolase</keyword>
<evidence type="ECO:0000259" key="1">
    <source>
        <dbReference type="Pfam" id="PF04480"/>
    </source>
</evidence>